<evidence type="ECO:0000313" key="1">
    <source>
        <dbReference type="EMBL" id="GBP72112.1"/>
    </source>
</evidence>
<sequence length="271" mass="30775">MHFTVLNCVEIATISNQFLRGIRAIKYNEIFYFVSSVLNSQERMLALWSYSRAGELSNVRWSLAPLDTRNLREVTSTLSISREGIGYLMERGRVYKREVGHRYFRALDETQQRKLLLYTKSPCLGSDDTHDPPPLDPSMSLASLTCSNCSCNLDFVMYYYQIEGIRTLSEVDIKVFIEVALADLRSVLKNVNKTAQQRLPYSKLAPASTSALTEIGFLQSNRTKPLYIYFEAYESMLINLRLRNGTGSVKATLQSASGDSSRVMESLQSRL</sequence>
<comment type="caution">
    <text evidence="1">The sequence shown here is derived from an EMBL/GenBank/DDBJ whole genome shotgun (WGS) entry which is preliminary data.</text>
</comment>
<proteinExistence type="predicted"/>
<gene>
    <name evidence="1" type="ORF">EVAR_55155_1</name>
</gene>
<dbReference type="Proteomes" id="UP000299102">
    <property type="component" value="Unassembled WGS sequence"/>
</dbReference>
<name>A0A4C1YB39_EUMVA</name>
<organism evidence="1 2">
    <name type="scientific">Eumeta variegata</name>
    <name type="common">Bagworm moth</name>
    <name type="synonym">Eumeta japonica</name>
    <dbReference type="NCBI Taxonomy" id="151549"/>
    <lineage>
        <taxon>Eukaryota</taxon>
        <taxon>Metazoa</taxon>
        <taxon>Ecdysozoa</taxon>
        <taxon>Arthropoda</taxon>
        <taxon>Hexapoda</taxon>
        <taxon>Insecta</taxon>
        <taxon>Pterygota</taxon>
        <taxon>Neoptera</taxon>
        <taxon>Endopterygota</taxon>
        <taxon>Lepidoptera</taxon>
        <taxon>Glossata</taxon>
        <taxon>Ditrysia</taxon>
        <taxon>Tineoidea</taxon>
        <taxon>Psychidae</taxon>
        <taxon>Oiketicinae</taxon>
        <taxon>Eumeta</taxon>
    </lineage>
</organism>
<protein>
    <submittedName>
        <fullName evidence="1">Uncharacterized protein</fullName>
    </submittedName>
</protein>
<accession>A0A4C1YB39</accession>
<reference evidence="1 2" key="1">
    <citation type="journal article" date="2019" name="Commun. Biol.">
        <title>The bagworm genome reveals a unique fibroin gene that provides high tensile strength.</title>
        <authorList>
            <person name="Kono N."/>
            <person name="Nakamura H."/>
            <person name="Ohtoshi R."/>
            <person name="Tomita M."/>
            <person name="Numata K."/>
            <person name="Arakawa K."/>
        </authorList>
    </citation>
    <scope>NUCLEOTIDE SEQUENCE [LARGE SCALE GENOMIC DNA]</scope>
</reference>
<evidence type="ECO:0000313" key="2">
    <source>
        <dbReference type="Proteomes" id="UP000299102"/>
    </source>
</evidence>
<dbReference type="AlphaFoldDB" id="A0A4C1YB39"/>
<dbReference type="EMBL" id="BGZK01001133">
    <property type="protein sequence ID" value="GBP72112.1"/>
    <property type="molecule type" value="Genomic_DNA"/>
</dbReference>
<keyword evidence="2" id="KW-1185">Reference proteome</keyword>